<evidence type="ECO:0000256" key="2">
    <source>
        <dbReference type="SAM" id="Phobius"/>
    </source>
</evidence>
<reference evidence="3 4" key="1">
    <citation type="submission" date="2020-10" db="EMBL/GenBank/DDBJ databases">
        <title>Sequencing the genomes of 1000 actinobacteria strains.</title>
        <authorList>
            <person name="Klenk H.-P."/>
        </authorList>
    </citation>
    <scope>NUCLEOTIDE SEQUENCE [LARGE SCALE GENOMIC DNA]</scope>
    <source>
        <strain evidence="3 4">DSM 41803</strain>
    </source>
</reference>
<feature type="transmembrane region" description="Helical" evidence="2">
    <location>
        <begin position="225"/>
        <end position="244"/>
    </location>
</feature>
<dbReference type="Proteomes" id="UP000629287">
    <property type="component" value="Unassembled WGS sequence"/>
</dbReference>
<dbReference type="OrthoDB" id="3690421at2"/>
<keyword evidence="2" id="KW-0472">Membrane</keyword>
<evidence type="ECO:0000313" key="4">
    <source>
        <dbReference type="Proteomes" id="UP000629287"/>
    </source>
</evidence>
<keyword evidence="4" id="KW-1185">Reference proteome</keyword>
<feature type="transmembrane region" description="Helical" evidence="2">
    <location>
        <begin position="173"/>
        <end position="190"/>
    </location>
</feature>
<accession>A0A8I0PAX4</accession>
<feature type="transmembrane region" description="Helical" evidence="2">
    <location>
        <begin position="110"/>
        <end position="130"/>
    </location>
</feature>
<feature type="transmembrane region" description="Helical" evidence="2">
    <location>
        <begin position="69"/>
        <end position="90"/>
    </location>
</feature>
<feature type="region of interest" description="Disordered" evidence="1">
    <location>
        <begin position="255"/>
        <end position="274"/>
    </location>
</feature>
<name>A0A8I0PAX4_9ACTN</name>
<dbReference type="RefSeq" id="WP_050399306.1">
    <property type="nucleotide sequence ID" value="NZ_JADBGF010000001.1"/>
</dbReference>
<protein>
    <submittedName>
        <fullName evidence="3">Uncharacterized protein</fullName>
    </submittedName>
</protein>
<evidence type="ECO:0000313" key="3">
    <source>
        <dbReference type="EMBL" id="MBE1600807.1"/>
    </source>
</evidence>
<keyword evidence="2" id="KW-1133">Transmembrane helix</keyword>
<feature type="transmembrane region" description="Helical" evidence="2">
    <location>
        <begin position="142"/>
        <end position="166"/>
    </location>
</feature>
<evidence type="ECO:0000256" key="1">
    <source>
        <dbReference type="SAM" id="MobiDB-lite"/>
    </source>
</evidence>
<comment type="caution">
    <text evidence="3">The sequence shown here is derived from an EMBL/GenBank/DDBJ whole genome shotgun (WGS) entry which is preliminary data.</text>
</comment>
<dbReference type="AlphaFoldDB" id="A0A8I0PAX4"/>
<gene>
    <name evidence="3" type="ORF">H4687_006936</name>
</gene>
<dbReference type="EMBL" id="JADBGF010000001">
    <property type="protein sequence ID" value="MBE1600807.1"/>
    <property type="molecule type" value="Genomic_DNA"/>
</dbReference>
<organism evidence="3 4">
    <name type="scientific">Streptomyces stelliscabiei</name>
    <dbReference type="NCBI Taxonomy" id="146820"/>
    <lineage>
        <taxon>Bacteria</taxon>
        <taxon>Bacillati</taxon>
        <taxon>Actinomycetota</taxon>
        <taxon>Actinomycetes</taxon>
        <taxon>Kitasatosporales</taxon>
        <taxon>Streptomycetaceae</taxon>
        <taxon>Streptomyces</taxon>
    </lineage>
</organism>
<dbReference type="GeneID" id="86831453"/>
<keyword evidence="2" id="KW-0812">Transmembrane</keyword>
<proteinExistence type="predicted"/>
<sequence>MRNQMMLLTTATRYALVEHARNRFAVVLIALFLPVWVLLAHSAIPDTSARLHLRATGELLAPRGNEITAISGALNAVTLITGFLMFAATFTSSGFDRRLAMAGYPRTHLVAAKVVALTFVCALIAAYATAVTCLTWTPRQPVLLTTAFFCAGLTYGVLGVGFGALLRREVEGMFAIVMTSIVDLLLQNPITSSGAGSTITRFLPSYGAMQAATAAGFSSVPVPRYVLWQLAWFTAAALLGLLAFHRRTRTTLTVTPHGPVSEPSARHQQTVDLL</sequence>